<evidence type="ECO:0000256" key="1">
    <source>
        <dbReference type="ARBA" id="ARBA00022500"/>
    </source>
</evidence>
<dbReference type="GO" id="GO:0006935">
    <property type="term" value="P:chemotaxis"/>
    <property type="evidence" value="ECO:0007669"/>
    <property type="project" value="UniProtKB-KW"/>
</dbReference>
<evidence type="ECO:0000313" key="7">
    <source>
        <dbReference type="Proteomes" id="UP000471751"/>
    </source>
</evidence>
<keyword evidence="3" id="KW-0807">Transducer</keyword>
<dbReference type="GO" id="GO:0007165">
    <property type="term" value="P:signal transduction"/>
    <property type="evidence" value="ECO:0007669"/>
    <property type="project" value="UniProtKB-KW"/>
</dbReference>
<dbReference type="PROSITE" id="PS50885">
    <property type="entry name" value="HAMP"/>
    <property type="match status" value="1"/>
</dbReference>
<keyword evidence="1" id="KW-0145">Chemotaxis</keyword>
<comment type="similarity">
    <text evidence="2">Belongs to the methyl-accepting chemotaxis (MCP) protein family.</text>
</comment>
<dbReference type="GO" id="GO:0005886">
    <property type="term" value="C:plasma membrane"/>
    <property type="evidence" value="ECO:0007669"/>
    <property type="project" value="TreeGrafter"/>
</dbReference>
<dbReference type="GO" id="GO:0004888">
    <property type="term" value="F:transmembrane signaling receptor activity"/>
    <property type="evidence" value="ECO:0007669"/>
    <property type="project" value="TreeGrafter"/>
</dbReference>
<evidence type="ECO:0000259" key="5">
    <source>
        <dbReference type="PROSITE" id="PS50885"/>
    </source>
</evidence>
<feature type="domain" description="Methyl-accepting transducer" evidence="4">
    <location>
        <begin position="74"/>
        <end position="190"/>
    </location>
</feature>
<dbReference type="Pfam" id="PF00672">
    <property type="entry name" value="HAMP"/>
    <property type="match status" value="1"/>
</dbReference>
<evidence type="ECO:0000313" key="6">
    <source>
        <dbReference type="EMBL" id="NES12087.1"/>
    </source>
</evidence>
<dbReference type="InterPro" id="IPR051310">
    <property type="entry name" value="MCP_chemotaxis"/>
</dbReference>
<dbReference type="EMBL" id="JAAHBT010000454">
    <property type="protein sequence ID" value="NES12087.1"/>
    <property type="molecule type" value="Genomic_DNA"/>
</dbReference>
<reference evidence="6 7" key="1">
    <citation type="submission" date="2020-02" db="EMBL/GenBank/DDBJ databases">
        <title>Broccoli isolated Pseudomonas sp.</title>
        <authorList>
            <person name="Fujikawa T."/>
            <person name="Sawada H."/>
        </authorList>
    </citation>
    <scope>NUCLEOTIDE SEQUENCE [LARGE SCALE GENOMIC DNA]</scope>
    <source>
        <strain evidence="6 7">JCM 32154</strain>
    </source>
</reference>
<dbReference type="PROSITE" id="PS50111">
    <property type="entry name" value="CHEMOTAXIS_TRANSDUC_2"/>
    <property type="match status" value="1"/>
</dbReference>
<dbReference type="PANTHER" id="PTHR43531">
    <property type="entry name" value="PROTEIN ICFG"/>
    <property type="match status" value="1"/>
</dbReference>
<evidence type="ECO:0000256" key="3">
    <source>
        <dbReference type="PROSITE-ProRule" id="PRU00284"/>
    </source>
</evidence>
<dbReference type="Gene3D" id="1.10.287.950">
    <property type="entry name" value="Methyl-accepting chemotaxis protein"/>
    <property type="match status" value="1"/>
</dbReference>
<gene>
    <name evidence="6" type="ORF">G3O07_23990</name>
</gene>
<sequence length="190" mass="20575">MLIATLVLLFCTVQLIRSVLRPLSETMAIADRIAQGDLTTEIQAHDRDETGRLLRSLADMRDSLRGMILAIQEENAMLRTIARELGQASKSLVERTGQQSDSATSMASATEQMITNISQIAEHARDAQSISGQSERLATDGGNVILNVVDGMKGIDEAVNRSSETITALGQSSEDIYSIIQVINSIAEQT</sequence>
<evidence type="ECO:0000259" key="4">
    <source>
        <dbReference type="PROSITE" id="PS50111"/>
    </source>
</evidence>
<dbReference type="SMART" id="SM00304">
    <property type="entry name" value="HAMP"/>
    <property type="match status" value="1"/>
</dbReference>
<feature type="non-terminal residue" evidence="6">
    <location>
        <position position="1"/>
    </location>
</feature>
<dbReference type="Proteomes" id="UP000471751">
    <property type="component" value="Unassembled WGS sequence"/>
</dbReference>
<keyword evidence="7" id="KW-1185">Reference proteome</keyword>
<dbReference type="CDD" id="cd06225">
    <property type="entry name" value="HAMP"/>
    <property type="match status" value="1"/>
</dbReference>
<proteinExistence type="inferred from homology"/>
<name>A0A6I5RVI2_9PSED</name>
<dbReference type="InterPro" id="IPR004089">
    <property type="entry name" value="MCPsignal_dom"/>
</dbReference>
<dbReference type="SUPFAM" id="SSF58104">
    <property type="entry name" value="Methyl-accepting chemotaxis protein (MCP) signaling domain"/>
    <property type="match status" value="1"/>
</dbReference>
<dbReference type="AlphaFoldDB" id="A0A6I5RVI2"/>
<organism evidence="6 7">
    <name type="scientific">Pseudomonas laurentiana</name>
    <dbReference type="NCBI Taxonomy" id="2364649"/>
    <lineage>
        <taxon>Bacteria</taxon>
        <taxon>Pseudomonadati</taxon>
        <taxon>Pseudomonadota</taxon>
        <taxon>Gammaproteobacteria</taxon>
        <taxon>Pseudomonadales</taxon>
        <taxon>Pseudomonadaceae</taxon>
        <taxon>Pseudomonas</taxon>
    </lineage>
</organism>
<protein>
    <submittedName>
        <fullName evidence="6">Methyl-accepting chemotaxis protein</fullName>
    </submittedName>
</protein>
<comment type="caution">
    <text evidence="6">The sequence shown here is derived from an EMBL/GenBank/DDBJ whole genome shotgun (WGS) entry which is preliminary data.</text>
</comment>
<dbReference type="PANTHER" id="PTHR43531:SF11">
    <property type="entry name" value="METHYL-ACCEPTING CHEMOTAXIS PROTEIN 3"/>
    <property type="match status" value="1"/>
</dbReference>
<evidence type="ECO:0000256" key="2">
    <source>
        <dbReference type="ARBA" id="ARBA00029447"/>
    </source>
</evidence>
<feature type="domain" description="HAMP" evidence="5">
    <location>
        <begin position="17"/>
        <end position="69"/>
    </location>
</feature>
<feature type="non-terminal residue" evidence="6">
    <location>
        <position position="190"/>
    </location>
</feature>
<dbReference type="InterPro" id="IPR003660">
    <property type="entry name" value="HAMP_dom"/>
</dbReference>
<accession>A0A6I5RVI2</accession>